<feature type="transmembrane region" description="Helical" evidence="1">
    <location>
        <begin position="275"/>
        <end position="294"/>
    </location>
</feature>
<keyword evidence="1" id="KW-1133">Transmembrane helix</keyword>
<feature type="transmembrane region" description="Helical" evidence="1">
    <location>
        <begin position="306"/>
        <end position="324"/>
    </location>
</feature>
<evidence type="ECO:0000259" key="2">
    <source>
        <dbReference type="Pfam" id="PF01757"/>
    </source>
</evidence>
<feature type="transmembrane region" description="Helical" evidence="1">
    <location>
        <begin position="142"/>
        <end position="163"/>
    </location>
</feature>
<feature type="transmembrane region" description="Helical" evidence="1">
    <location>
        <begin position="344"/>
        <end position="365"/>
    </location>
</feature>
<feature type="transmembrane region" description="Helical" evidence="1">
    <location>
        <begin position="50"/>
        <end position="71"/>
    </location>
</feature>
<dbReference type="GO" id="GO:0016020">
    <property type="term" value="C:membrane"/>
    <property type="evidence" value="ECO:0007669"/>
    <property type="project" value="TreeGrafter"/>
</dbReference>
<dbReference type="InterPro" id="IPR002656">
    <property type="entry name" value="Acyl_transf_3_dom"/>
</dbReference>
<evidence type="ECO:0000256" key="1">
    <source>
        <dbReference type="SAM" id="Phobius"/>
    </source>
</evidence>
<dbReference type="GO" id="GO:0009103">
    <property type="term" value="P:lipopolysaccharide biosynthetic process"/>
    <property type="evidence" value="ECO:0007669"/>
    <property type="project" value="TreeGrafter"/>
</dbReference>
<keyword evidence="3" id="KW-0808">Transferase</keyword>
<sequence>MHLSNGTLPETTHKKLAGLDHLRALAIILVFLCHYRMFGHPNWINDIGGFGWTGVDLFFVLSGYLIAGQLFNGIRQGKGVSLKEFYLKRFFRILPAYLVVLTLYFSIPAFKEREGLSALWKYLTFTQNFGLDLRQIHAFTHAWSLCIEEQFYLFFPLIILFFTRLKQPKWGFYLVLALILGGLAIRTYSWFHFVAPMQGQDGVGQLWFKWVYYPTYGRLDGLLTGIIIAGIFQFRPVVKERMTRHGNAVLLAGLALITVCYFMCNGNMISIETSIIGFPLLSIAYGVMVVAAVSPSCILYKINARVTGVIATLSYPIYLSHKAVVNLTQQWVAQWGMDIAPDGVVMFVICMITVVLAGAVLHWIVEKPFLRWRDKVLKRKVVPVAAEVSVGDNKIAV</sequence>
<dbReference type="GO" id="GO:0016747">
    <property type="term" value="F:acyltransferase activity, transferring groups other than amino-acyl groups"/>
    <property type="evidence" value="ECO:0007669"/>
    <property type="project" value="InterPro"/>
</dbReference>
<keyword evidence="4" id="KW-1185">Reference proteome</keyword>
<proteinExistence type="predicted"/>
<dbReference type="Proteomes" id="UP000324611">
    <property type="component" value="Unassembled WGS sequence"/>
</dbReference>
<protein>
    <submittedName>
        <fullName evidence="3">Acyltransferase</fullName>
    </submittedName>
</protein>
<evidence type="ECO:0000313" key="3">
    <source>
        <dbReference type="EMBL" id="KAA2241369.1"/>
    </source>
</evidence>
<keyword evidence="1" id="KW-0812">Transmembrane</keyword>
<accession>A0A5B2VT97</accession>
<organism evidence="3 4">
    <name type="scientific">Chitinophaga agrisoli</name>
    <dbReference type="NCBI Taxonomy" id="2607653"/>
    <lineage>
        <taxon>Bacteria</taxon>
        <taxon>Pseudomonadati</taxon>
        <taxon>Bacteroidota</taxon>
        <taxon>Chitinophagia</taxon>
        <taxon>Chitinophagales</taxon>
        <taxon>Chitinophagaceae</taxon>
        <taxon>Chitinophaga</taxon>
    </lineage>
</organism>
<dbReference type="InterPro" id="IPR050879">
    <property type="entry name" value="Acyltransferase_3"/>
</dbReference>
<dbReference type="Pfam" id="PF01757">
    <property type="entry name" value="Acyl_transf_3"/>
    <property type="match status" value="1"/>
</dbReference>
<evidence type="ECO:0000313" key="4">
    <source>
        <dbReference type="Proteomes" id="UP000324611"/>
    </source>
</evidence>
<feature type="domain" description="Acyltransferase 3" evidence="2">
    <location>
        <begin position="17"/>
        <end position="361"/>
    </location>
</feature>
<reference evidence="3 4" key="1">
    <citation type="submission" date="2019-09" db="EMBL/GenBank/DDBJ databases">
        <title>Chitinophaga ginsengihumi sp. nov., isolated from soil of ginseng rhizosphere.</title>
        <authorList>
            <person name="Lee J."/>
        </authorList>
    </citation>
    <scope>NUCLEOTIDE SEQUENCE [LARGE SCALE GENOMIC DNA]</scope>
    <source>
        <strain evidence="3 4">BN140078</strain>
    </source>
</reference>
<feature type="transmembrane region" description="Helical" evidence="1">
    <location>
        <begin position="246"/>
        <end position="269"/>
    </location>
</feature>
<dbReference type="EMBL" id="VUOC01000003">
    <property type="protein sequence ID" value="KAA2241369.1"/>
    <property type="molecule type" value="Genomic_DNA"/>
</dbReference>
<feature type="transmembrane region" description="Helical" evidence="1">
    <location>
        <begin position="211"/>
        <end position="234"/>
    </location>
</feature>
<keyword evidence="1" id="KW-0472">Membrane</keyword>
<dbReference type="PANTHER" id="PTHR23028">
    <property type="entry name" value="ACETYLTRANSFERASE"/>
    <property type="match status" value="1"/>
</dbReference>
<name>A0A5B2VT97_9BACT</name>
<keyword evidence="3" id="KW-0012">Acyltransferase</keyword>
<feature type="transmembrane region" description="Helical" evidence="1">
    <location>
        <begin position="21"/>
        <end position="38"/>
    </location>
</feature>
<dbReference type="RefSeq" id="WP_149838884.1">
    <property type="nucleotide sequence ID" value="NZ_VUOC01000003.1"/>
</dbReference>
<feature type="transmembrane region" description="Helical" evidence="1">
    <location>
        <begin position="91"/>
        <end position="110"/>
    </location>
</feature>
<feature type="transmembrane region" description="Helical" evidence="1">
    <location>
        <begin position="170"/>
        <end position="191"/>
    </location>
</feature>
<gene>
    <name evidence="3" type="ORF">F0L74_15820</name>
</gene>
<dbReference type="PANTHER" id="PTHR23028:SF53">
    <property type="entry name" value="ACYL_TRANSF_3 DOMAIN-CONTAINING PROTEIN"/>
    <property type="match status" value="1"/>
</dbReference>
<comment type="caution">
    <text evidence="3">The sequence shown here is derived from an EMBL/GenBank/DDBJ whole genome shotgun (WGS) entry which is preliminary data.</text>
</comment>
<dbReference type="AlphaFoldDB" id="A0A5B2VT97"/>
<reference evidence="3 4" key="2">
    <citation type="submission" date="2019-09" db="EMBL/GenBank/DDBJ databases">
        <authorList>
            <person name="Jin C."/>
        </authorList>
    </citation>
    <scope>NUCLEOTIDE SEQUENCE [LARGE SCALE GENOMIC DNA]</scope>
    <source>
        <strain evidence="3 4">BN140078</strain>
    </source>
</reference>